<gene>
    <name evidence="4" type="ORF">V3330_07780</name>
</gene>
<comment type="caution">
    <text evidence="4">The sequence shown here is derived from an EMBL/GenBank/DDBJ whole genome shotgun (WGS) entry which is preliminary data.</text>
</comment>
<evidence type="ECO:0000256" key="1">
    <source>
        <dbReference type="SAM" id="Coils"/>
    </source>
</evidence>
<dbReference type="Proteomes" id="UP001359886">
    <property type="component" value="Unassembled WGS sequence"/>
</dbReference>
<feature type="coiled-coil region" evidence="1">
    <location>
        <begin position="175"/>
        <end position="251"/>
    </location>
</feature>
<dbReference type="Pfam" id="PF01551">
    <property type="entry name" value="Peptidase_M23"/>
    <property type="match status" value="1"/>
</dbReference>
<evidence type="ECO:0000313" key="5">
    <source>
        <dbReference type="Proteomes" id="UP001359886"/>
    </source>
</evidence>
<feature type="domain" description="M23ase beta-sheet core" evidence="3">
    <location>
        <begin position="291"/>
        <end position="383"/>
    </location>
</feature>
<dbReference type="PANTHER" id="PTHR21666">
    <property type="entry name" value="PEPTIDASE-RELATED"/>
    <property type="match status" value="1"/>
</dbReference>
<dbReference type="FunFam" id="2.70.70.10:FF:000003">
    <property type="entry name" value="Murein hydrolase activator EnvC"/>
    <property type="match status" value="1"/>
</dbReference>
<proteinExistence type="predicted"/>
<keyword evidence="2" id="KW-0732">Signal</keyword>
<dbReference type="SUPFAM" id="SSF51261">
    <property type="entry name" value="Duplicated hybrid motif"/>
    <property type="match status" value="1"/>
</dbReference>
<protein>
    <submittedName>
        <fullName evidence="4">Peptidoglycan DD-metalloendopeptidase family protein</fullName>
    </submittedName>
</protein>
<dbReference type="InterPro" id="IPR016047">
    <property type="entry name" value="M23ase_b-sheet_dom"/>
</dbReference>
<evidence type="ECO:0000256" key="2">
    <source>
        <dbReference type="SAM" id="SignalP"/>
    </source>
</evidence>
<name>A0AAW9R6C7_9GAMM</name>
<dbReference type="InterPro" id="IPR050570">
    <property type="entry name" value="Cell_wall_metabolism_enzyme"/>
</dbReference>
<accession>A0AAW9R6C7</accession>
<dbReference type="Gene3D" id="2.70.70.10">
    <property type="entry name" value="Glucose Permease (Domain IIA)"/>
    <property type="match status" value="1"/>
</dbReference>
<feature type="signal peptide" evidence="2">
    <location>
        <begin position="1"/>
        <end position="30"/>
    </location>
</feature>
<dbReference type="Gene3D" id="6.10.250.3150">
    <property type="match status" value="1"/>
</dbReference>
<dbReference type="InterPro" id="IPR011055">
    <property type="entry name" value="Dup_hybrid_motif"/>
</dbReference>
<keyword evidence="5" id="KW-1185">Reference proteome</keyword>
<dbReference type="CDD" id="cd12797">
    <property type="entry name" value="M23_peptidase"/>
    <property type="match status" value="1"/>
</dbReference>
<sequence>MCTPAPVGIHVARFWLRCLFLVALPFALPAQQESQAEAEQRLEALQQDIRSLQEDLSRSRTAQQSEQSALRQLDLRIQENTRTLKRLDHEVDEHRQHLAELEEERDREHTRILAGEDDLSRLLALTYRLARQSRIKLVLNQDDPLRVARLLAYHDYISRAQADRIASLRSTLRELDRLYSDIEIALQGIERLQHEETVAREALQAQREERENLIEELERQIGGGEKRLAELERDRADLERLIERLGDALADIPANLGQEVDLKARKGKLAMPLSAPVRHAFGQPRAAGLRWQGWLLGATPGTEVGAIAHGRVAFADWFRGYGLMLIIDHGKGFLSLYGYNESLLRDVGDWVEPGEAIATVGTGPGGDPGLYFELRRDGKAVDPAAWLDR</sequence>
<reference evidence="4 5" key="1">
    <citation type="submission" date="2024-02" db="EMBL/GenBank/DDBJ databases">
        <title>A novel Wenzhouxiangellaceae bacterium, isolated from coastal sediments.</title>
        <authorList>
            <person name="Du Z.-J."/>
            <person name="Ye Y.-Q."/>
            <person name="Zhang X.-Y."/>
        </authorList>
    </citation>
    <scope>NUCLEOTIDE SEQUENCE [LARGE SCALE GENOMIC DNA]</scope>
    <source>
        <strain evidence="4 5">CH-27</strain>
    </source>
</reference>
<feature type="chain" id="PRO_5043465908" evidence="2">
    <location>
        <begin position="31"/>
        <end position="389"/>
    </location>
</feature>
<dbReference type="GO" id="GO:0004222">
    <property type="term" value="F:metalloendopeptidase activity"/>
    <property type="evidence" value="ECO:0007669"/>
    <property type="project" value="TreeGrafter"/>
</dbReference>
<dbReference type="AlphaFoldDB" id="A0AAW9R6C7"/>
<organism evidence="4 5">
    <name type="scientific">Elongatibacter sediminis</name>
    <dbReference type="NCBI Taxonomy" id="3119006"/>
    <lineage>
        <taxon>Bacteria</taxon>
        <taxon>Pseudomonadati</taxon>
        <taxon>Pseudomonadota</taxon>
        <taxon>Gammaproteobacteria</taxon>
        <taxon>Chromatiales</taxon>
        <taxon>Wenzhouxiangellaceae</taxon>
        <taxon>Elongatibacter</taxon>
    </lineage>
</organism>
<keyword evidence="1" id="KW-0175">Coiled coil</keyword>
<evidence type="ECO:0000259" key="3">
    <source>
        <dbReference type="Pfam" id="PF01551"/>
    </source>
</evidence>
<evidence type="ECO:0000313" key="4">
    <source>
        <dbReference type="EMBL" id="MEJ8567522.1"/>
    </source>
</evidence>
<dbReference type="RefSeq" id="WP_354694841.1">
    <property type="nucleotide sequence ID" value="NZ_JAZHOG010000004.1"/>
</dbReference>
<dbReference type="EMBL" id="JAZHOG010000004">
    <property type="protein sequence ID" value="MEJ8567522.1"/>
    <property type="molecule type" value="Genomic_DNA"/>
</dbReference>
<feature type="coiled-coil region" evidence="1">
    <location>
        <begin position="28"/>
        <end position="111"/>
    </location>
</feature>
<dbReference type="PANTHER" id="PTHR21666:SF270">
    <property type="entry name" value="MUREIN HYDROLASE ACTIVATOR ENVC"/>
    <property type="match status" value="1"/>
</dbReference>